<dbReference type="AlphaFoldDB" id="A0AAV8YV40"/>
<keyword evidence="1" id="KW-0472">Membrane</keyword>
<organism evidence="2 3">
    <name type="scientific">Rhamnusium bicolor</name>
    <dbReference type="NCBI Taxonomy" id="1586634"/>
    <lineage>
        <taxon>Eukaryota</taxon>
        <taxon>Metazoa</taxon>
        <taxon>Ecdysozoa</taxon>
        <taxon>Arthropoda</taxon>
        <taxon>Hexapoda</taxon>
        <taxon>Insecta</taxon>
        <taxon>Pterygota</taxon>
        <taxon>Neoptera</taxon>
        <taxon>Endopterygota</taxon>
        <taxon>Coleoptera</taxon>
        <taxon>Polyphaga</taxon>
        <taxon>Cucujiformia</taxon>
        <taxon>Chrysomeloidea</taxon>
        <taxon>Cerambycidae</taxon>
        <taxon>Lepturinae</taxon>
        <taxon>Rhagiini</taxon>
        <taxon>Rhamnusium</taxon>
    </lineage>
</organism>
<dbReference type="EMBL" id="JANEYF010001865">
    <property type="protein sequence ID" value="KAJ8955653.1"/>
    <property type="molecule type" value="Genomic_DNA"/>
</dbReference>
<sequence length="94" mass="10063">MMKPKRLLIFKINLCNPQFEINQDGAEKVTSQIRGLGTDVALVSSMVFLAQFILSICMGSIVNATGTTTAVVSVASTLAFFGAISATQVMYLDL</sequence>
<proteinExistence type="predicted"/>
<comment type="caution">
    <text evidence="2">The sequence shown here is derived from an EMBL/GenBank/DDBJ whole genome shotgun (WGS) entry which is preliminary data.</text>
</comment>
<gene>
    <name evidence="2" type="ORF">NQ314_006862</name>
</gene>
<feature type="transmembrane region" description="Helical" evidence="1">
    <location>
        <begin position="70"/>
        <end position="92"/>
    </location>
</feature>
<evidence type="ECO:0000256" key="1">
    <source>
        <dbReference type="SAM" id="Phobius"/>
    </source>
</evidence>
<keyword evidence="3" id="KW-1185">Reference proteome</keyword>
<keyword evidence="1" id="KW-0812">Transmembrane</keyword>
<dbReference type="Proteomes" id="UP001162156">
    <property type="component" value="Unassembled WGS sequence"/>
</dbReference>
<keyword evidence="1" id="KW-1133">Transmembrane helix</keyword>
<protein>
    <submittedName>
        <fullName evidence="2">Uncharacterized protein</fullName>
    </submittedName>
</protein>
<reference evidence="2" key="1">
    <citation type="journal article" date="2023" name="Insect Mol. Biol.">
        <title>Genome sequencing provides insights into the evolution of gene families encoding plant cell wall-degrading enzymes in longhorned beetles.</title>
        <authorList>
            <person name="Shin N.R."/>
            <person name="Okamura Y."/>
            <person name="Kirsch R."/>
            <person name="Pauchet Y."/>
        </authorList>
    </citation>
    <scope>NUCLEOTIDE SEQUENCE</scope>
    <source>
        <strain evidence="2">RBIC_L_NR</strain>
    </source>
</reference>
<evidence type="ECO:0000313" key="3">
    <source>
        <dbReference type="Proteomes" id="UP001162156"/>
    </source>
</evidence>
<feature type="transmembrane region" description="Helical" evidence="1">
    <location>
        <begin position="40"/>
        <end position="64"/>
    </location>
</feature>
<evidence type="ECO:0000313" key="2">
    <source>
        <dbReference type="EMBL" id="KAJ8955653.1"/>
    </source>
</evidence>
<accession>A0AAV8YV40</accession>
<name>A0AAV8YV40_9CUCU</name>